<feature type="region of interest" description="Disordered" evidence="1">
    <location>
        <begin position="35"/>
        <end position="130"/>
    </location>
</feature>
<dbReference type="EMBL" id="JAGTJJ010000039">
    <property type="protein sequence ID" value="MDC3986479.1"/>
    <property type="molecule type" value="Genomic_DNA"/>
</dbReference>
<sequence length="185" mass="18997">MNRKPRRATRIVALVLASLAAPLLALGCGGSVPSPGATGAPPQDPAAALDQAEREVHSALGLYPTPPMQAMAQQATTGTQPTFAAPPPAPPPLTPTPAPTAITPAHPDRKVETEAKRAEAPSADEATPVSDDPCMTACRALQSMGRAATHLCDLAGEDDARCASAKDRVRKAEDLVRQRCPACAG</sequence>
<feature type="chain" id="PRO_5040744737" evidence="2">
    <location>
        <begin position="28"/>
        <end position="185"/>
    </location>
</feature>
<dbReference type="AlphaFoldDB" id="A0A9X4AVM2"/>
<proteinExistence type="predicted"/>
<name>A0A9X4AVM2_9BACT</name>
<evidence type="ECO:0000313" key="4">
    <source>
        <dbReference type="Proteomes" id="UP001151081"/>
    </source>
</evidence>
<dbReference type="PROSITE" id="PS51257">
    <property type="entry name" value="PROKAR_LIPOPROTEIN"/>
    <property type="match status" value="1"/>
</dbReference>
<evidence type="ECO:0000256" key="1">
    <source>
        <dbReference type="SAM" id="MobiDB-lite"/>
    </source>
</evidence>
<comment type="caution">
    <text evidence="3">The sequence shown here is derived from an EMBL/GenBank/DDBJ whole genome shotgun (WGS) entry which is preliminary data.</text>
</comment>
<keyword evidence="2" id="KW-0732">Signal</keyword>
<gene>
    <name evidence="3" type="ORF">KEG57_38750</name>
</gene>
<evidence type="ECO:0000313" key="3">
    <source>
        <dbReference type="EMBL" id="MDC3986479.1"/>
    </source>
</evidence>
<dbReference type="RefSeq" id="WP_272427027.1">
    <property type="nucleotide sequence ID" value="NZ_JAGTJJ010000039.1"/>
</dbReference>
<feature type="compositionally biased region" description="Low complexity" evidence="1">
    <location>
        <begin position="68"/>
        <end position="83"/>
    </location>
</feature>
<reference evidence="3 4" key="1">
    <citation type="submission" date="2021-04" db="EMBL/GenBank/DDBJ databases">
        <title>Genome analysis of Polyangium sp.</title>
        <authorList>
            <person name="Li Y."/>
            <person name="Wang J."/>
        </authorList>
    </citation>
    <scope>NUCLEOTIDE SEQUENCE [LARGE SCALE GENOMIC DNA]</scope>
    <source>
        <strain evidence="3 4">SDU14</strain>
    </source>
</reference>
<organism evidence="3 4">
    <name type="scientific">Polyangium jinanense</name>
    <dbReference type="NCBI Taxonomy" id="2829994"/>
    <lineage>
        <taxon>Bacteria</taxon>
        <taxon>Pseudomonadati</taxon>
        <taxon>Myxococcota</taxon>
        <taxon>Polyangia</taxon>
        <taxon>Polyangiales</taxon>
        <taxon>Polyangiaceae</taxon>
        <taxon>Polyangium</taxon>
    </lineage>
</organism>
<feature type="signal peptide" evidence="2">
    <location>
        <begin position="1"/>
        <end position="27"/>
    </location>
</feature>
<accession>A0A9X4AVM2</accession>
<feature type="compositionally biased region" description="Basic and acidic residues" evidence="1">
    <location>
        <begin position="106"/>
        <end position="119"/>
    </location>
</feature>
<feature type="compositionally biased region" description="Pro residues" evidence="1">
    <location>
        <begin position="84"/>
        <end position="98"/>
    </location>
</feature>
<evidence type="ECO:0000256" key="2">
    <source>
        <dbReference type="SAM" id="SignalP"/>
    </source>
</evidence>
<protein>
    <submittedName>
        <fullName evidence="3">Uncharacterized protein</fullName>
    </submittedName>
</protein>
<dbReference type="Proteomes" id="UP001151081">
    <property type="component" value="Unassembled WGS sequence"/>
</dbReference>
<keyword evidence="4" id="KW-1185">Reference proteome</keyword>